<dbReference type="CDD" id="cd02440">
    <property type="entry name" value="AdoMet_MTases"/>
    <property type="match status" value="1"/>
</dbReference>
<dbReference type="InterPro" id="IPR050508">
    <property type="entry name" value="Methyltransf_Superfamily"/>
</dbReference>
<organism evidence="1 2">
    <name type="scientific">Sinobacterium caligoides</name>
    <dbReference type="NCBI Taxonomy" id="933926"/>
    <lineage>
        <taxon>Bacteria</taxon>
        <taxon>Pseudomonadati</taxon>
        <taxon>Pseudomonadota</taxon>
        <taxon>Gammaproteobacteria</taxon>
        <taxon>Cellvibrionales</taxon>
        <taxon>Spongiibacteraceae</taxon>
        <taxon>Sinobacterium</taxon>
    </lineage>
</organism>
<gene>
    <name evidence="1" type="ORF">EDC56_3173</name>
</gene>
<dbReference type="Pfam" id="PF07021">
    <property type="entry name" value="MetW"/>
    <property type="match status" value="1"/>
</dbReference>
<evidence type="ECO:0000313" key="2">
    <source>
        <dbReference type="Proteomes" id="UP000275394"/>
    </source>
</evidence>
<name>A0A3N2DGK6_9GAMM</name>
<dbReference type="EMBL" id="RKHR01000006">
    <property type="protein sequence ID" value="ROR98933.1"/>
    <property type="molecule type" value="Genomic_DNA"/>
</dbReference>
<dbReference type="RefSeq" id="WP_123713501.1">
    <property type="nucleotide sequence ID" value="NZ_RKHR01000006.1"/>
</dbReference>
<accession>A0A3N2DGK6</accession>
<protein>
    <submittedName>
        <fullName evidence="1">Methionine biosynthesis protein MetW</fullName>
    </submittedName>
</protein>
<dbReference type="InterPro" id="IPR029063">
    <property type="entry name" value="SAM-dependent_MTases_sf"/>
</dbReference>
<reference evidence="1 2" key="1">
    <citation type="submission" date="2018-11" db="EMBL/GenBank/DDBJ databases">
        <title>Genomic Encyclopedia of Type Strains, Phase IV (KMG-IV): sequencing the most valuable type-strain genomes for metagenomic binning, comparative biology and taxonomic classification.</title>
        <authorList>
            <person name="Goeker M."/>
        </authorList>
    </citation>
    <scope>NUCLEOTIDE SEQUENCE [LARGE SCALE GENOMIC DNA]</scope>
    <source>
        <strain evidence="1 2">DSM 100316</strain>
    </source>
</reference>
<dbReference type="Gene3D" id="3.40.50.150">
    <property type="entry name" value="Vaccinia Virus protein VP39"/>
    <property type="match status" value="1"/>
</dbReference>
<keyword evidence="2" id="KW-1185">Reference proteome</keyword>
<dbReference type="GO" id="GO:0008168">
    <property type="term" value="F:methyltransferase activity"/>
    <property type="evidence" value="ECO:0007669"/>
    <property type="project" value="TreeGrafter"/>
</dbReference>
<proteinExistence type="predicted"/>
<dbReference type="PANTHER" id="PTHR42912:SF58">
    <property type="entry name" value="BLR1400 PROTEIN"/>
    <property type="match status" value="1"/>
</dbReference>
<dbReference type="NCBIfam" id="TIGR02081">
    <property type="entry name" value="metW"/>
    <property type="match status" value="1"/>
</dbReference>
<dbReference type="AlphaFoldDB" id="A0A3N2DGK6"/>
<dbReference type="PANTHER" id="PTHR42912">
    <property type="entry name" value="METHYLTRANSFERASE"/>
    <property type="match status" value="1"/>
</dbReference>
<evidence type="ECO:0000313" key="1">
    <source>
        <dbReference type="EMBL" id="ROR98933.1"/>
    </source>
</evidence>
<dbReference type="InterPro" id="IPR010743">
    <property type="entry name" value="Methionine_synth_MetW"/>
</dbReference>
<dbReference type="SUPFAM" id="SSF53335">
    <property type="entry name" value="S-adenosyl-L-methionine-dependent methyltransferases"/>
    <property type="match status" value="1"/>
</dbReference>
<sequence>MRFPTKLVQPWIEPGSRVLDLGCGDGTLLRQLSENIDIHGYGLEIDPYNITASIKQGINIIEQDLDKGLSNFADNSFDTVIMTQTLQAVRYPHLVINEMLRVGKQCIVAFPNFGHWRCRWYLNTRGKMPISKFMPYTWYDTPNIHFCTVKDFEELCGENNIELLNRRYVDHYNKSGSASRLWPNMFGVTAIYRITK</sequence>
<dbReference type="Proteomes" id="UP000275394">
    <property type="component" value="Unassembled WGS sequence"/>
</dbReference>
<comment type="caution">
    <text evidence="1">The sequence shown here is derived from an EMBL/GenBank/DDBJ whole genome shotgun (WGS) entry which is preliminary data.</text>
</comment>
<dbReference type="OrthoDB" id="9792690at2"/>